<name>A0A9W8IMW8_9FUNG</name>
<accession>A0A9W8IMW8</accession>
<protein>
    <submittedName>
        <fullName evidence="1">Uncharacterized protein</fullName>
    </submittedName>
</protein>
<comment type="caution">
    <text evidence="1">The sequence shown here is derived from an EMBL/GenBank/DDBJ whole genome shotgun (WGS) entry which is preliminary data.</text>
</comment>
<dbReference type="EMBL" id="JANBUY010000204">
    <property type="protein sequence ID" value="KAJ2861746.1"/>
    <property type="molecule type" value="Genomic_DNA"/>
</dbReference>
<dbReference type="Proteomes" id="UP001140074">
    <property type="component" value="Unassembled WGS sequence"/>
</dbReference>
<evidence type="ECO:0000313" key="1">
    <source>
        <dbReference type="EMBL" id="KAJ2861746.1"/>
    </source>
</evidence>
<sequence length="107" mass="11657">MSFVPEHLRLAAYWASSSVATAQDTQLSELHAQVSSANTVALHAVQELHDQAGQTLESLSLERHQLTANIHMARGQLDSALCLVSALDTNISQMEAALSNGRERYLE</sequence>
<dbReference type="AlphaFoldDB" id="A0A9W8IMW8"/>
<evidence type="ECO:0000313" key="2">
    <source>
        <dbReference type="Proteomes" id="UP001140074"/>
    </source>
</evidence>
<organism evidence="1 2">
    <name type="scientific">Coemansia aciculifera</name>
    <dbReference type="NCBI Taxonomy" id="417176"/>
    <lineage>
        <taxon>Eukaryota</taxon>
        <taxon>Fungi</taxon>
        <taxon>Fungi incertae sedis</taxon>
        <taxon>Zoopagomycota</taxon>
        <taxon>Kickxellomycotina</taxon>
        <taxon>Kickxellomycetes</taxon>
        <taxon>Kickxellales</taxon>
        <taxon>Kickxellaceae</taxon>
        <taxon>Coemansia</taxon>
    </lineage>
</organism>
<keyword evidence="2" id="KW-1185">Reference proteome</keyword>
<reference evidence="1" key="1">
    <citation type="submission" date="2022-07" db="EMBL/GenBank/DDBJ databases">
        <title>Phylogenomic reconstructions and comparative analyses of Kickxellomycotina fungi.</title>
        <authorList>
            <person name="Reynolds N.K."/>
            <person name="Stajich J.E."/>
            <person name="Barry K."/>
            <person name="Grigoriev I.V."/>
            <person name="Crous P."/>
            <person name="Smith M.E."/>
        </authorList>
    </citation>
    <scope>NUCLEOTIDE SEQUENCE</scope>
    <source>
        <strain evidence="1">RSA 476</strain>
    </source>
</reference>
<proteinExistence type="predicted"/>
<gene>
    <name evidence="1" type="ORF">GGH94_004706</name>
</gene>